<evidence type="ECO:0000256" key="1">
    <source>
        <dbReference type="ARBA" id="ARBA00004477"/>
    </source>
</evidence>
<feature type="transmembrane region" description="Helical" evidence="10">
    <location>
        <begin position="14"/>
        <end position="32"/>
    </location>
</feature>
<dbReference type="OrthoDB" id="28748at2759"/>
<keyword evidence="12" id="KW-1185">Reference proteome</keyword>
<comment type="subcellular location">
    <subcellularLocation>
        <location evidence="1">Endoplasmic reticulum membrane</location>
        <topology evidence="1">Multi-pass membrane protein</topology>
    </subcellularLocation>
</comment>
<evidence type="ECO:0000313" key="11">
    <source>
        <dbReference type="EMBL" id="ODQ65856.1"/>
    </source>
</evidence>
<keyword evidence="4" id="KW-0337">GPI-anchor biosynthesis</keyword>
<keyword evidence="6" id="KW-0256">Endoplasmic reticulum</keyword>
<dbReference type="GO" id="GO:0042765">
    <property type="term" value="C:GPI-anchor transamidase complex"/>
    <property type="evidence" value="ECO:0007669"/>
    <property type="project" value="InterPro"/>
</dbReference>
<sequence>MVSESKTEIFRRRAIILSFILVVALLGLPLWLSTTTVPRAALPYDRMEDIASNIVSKIHIDIPVYLSYTGECPELRQLVQKQIDSVLNPHWHLTLHNLGINADINPNDYSVSIHHTENENTFLVDPVGKSARINYSNSTDCDGLSRFISNTLLNEVFASEIALFRDLTSTGELSPELSAKVAKISSAALTTSPLYHLTFSLMYGGADPIAWDIATALEDYFTPLRRQLAPVVNFTIDTQVQVLSTLSESNLPQYNENEGAYVLREQDLATFVNYAEWSLASIQTYPTINFILYVPSKSLTPLTISTIQSSAQSSLSSSASFLIPQWGGVSLFNLKLSASLADHDYISAIELKPSLEVFASQLLMLLGAPSAPKSPIMRIGLLSRIFTTKALISAASTLGSLTRLAKSLPNIAIPSSTLYAANSALDLIDDALAALSHGQWSIGVVAADKAIDSAKRGFFEKSMVQQMYFPDEHKLAVYLPLLGPAAVVLFSGLLRLIKELKFKSKPV</sequence>
<dbReference type="Proteomes" id="UP000095009">
    <property type="component" value="Unassembled WGS sequence"/>
</dbReference>
<dbReference type="PANTHER" id="PTHR21072">
    <property type="entry name" value="GPI TRANSAMIDASE COMPONENT PIG-S"/>
    <property type="match status" value="1"/>
</dbReference>
<name>A0A1E3PK97_9ASCO</name>
<dbReference type="UniPathway" id="UPA00196"/>
<dbReference type="STRING" id="857566.A0A1E3PK97"/>
<evidence type="ECO:0000256" key="9">
    <source>
        <dbReference type="ARBA" id="ARBA00023180"/>
    </source>
</evidence>
<accession>A0A1E3PK97</accession>
<keyword evidence="8 10" id="KW-0472">Membrane</keyword>
<evidence type="ECO:0000256" key="10">
    <source>
        <dbReference type="SAM" id="Phobius"/>
    </source>
</evidence>
<evidence type="ECO:0000256" key="8">
    <source>
        <dbReference type="ARBA" id="ARBA00023136"/>
    </source>
</evidence>
<dbReference type="PANTHER" id="PTHR21072:SF13">
    <property type="entry name" value="GPI TRANSAMIDASE COMPONENT PIG-S"/>
    <property type="match status" value="1"/>
</dbReference>
<evidence type="ECO:0000313" key="12">
    <source>
        <dbReference type="Proteomes" id="UP000095009"/>
    </source>
</evidence>
<evidence type="ECO:0000256" key="4">
    <source>
        <dbReference type="ARBA" id="ARBA00022502"/>
    </source>
</evidence>
<keyword evidence="7 10" id="KW-1133">Transmembrane helix</keyword>
<feature type="transmembrane region" description="Helical" evidence="10">
    <location>
        <begin position="475"/>
        <end position="497"/>
    </location>
</feature>
<comment type="similarity">
    <text evidence="3">Belongs to the PIGS family.</text>
</comment>
<protein>
    <recommendedName>
        <fullName evidence="13">GPI transamidase component PIG-S</fullName>
    </recommendedName>
</protein>
<reference evidence="11 12" key="1">
    <citation type="journal article" date="2016" name="Proc. Natl. Acad. Sci. U.S.A.">
        <title>Comparative genomics of biotechnologically important yeasts.</title>
        <authorList>
            <person name="Riley R."/>
            <person name="Haridas S."/>
            <person name="Wolfe K.H."/>
            <person name="Lopes M.R."/>
            <person name="Hittinger C.T."/>
            <person name="Goeker M."/>
            <person name="Salamov A.A."/>
            <person name="Wisecaver J.H."/>
            <person name="Long T.M."/>
            <person name="Calvey C.H."/>
            <person name="Aerts A.L."/>
            <person name="Barry K.W."/>
            <person name="Choi C."/>
            <person name="Clum A."/>
            <person name="Coughlan A.Y."/>
            <person name="Deshpande S."/>
            <person name="Douglass A.P."/>
            <person name="Hanson S.J."/>
            <person name="Klenk H.-P."/>
            <person name="LaButti K.M."/>
            <person name="Lapidus A."/>
            <person name="Lindquist E.A."/>
            <person name="Lipzen A.M."/>
            <person name="Meier-Kolthoff J.P."/>
            <person name="Ohm R.A."/>
            <person name="Otillar R.P."/>
            <person name="Pangilinan J.L."/>
            <person name="Peng Y."/>
            <person name="Rokas A."/>
            <person name="Rosa C.A."/>
            <person name="Scheuner C."/>
            <person name="Sibirny A.A."/>
            <person name="Slot J.C."/>
            <person name="Stielow J.B."/>
            <person name="Sun H."/>
            <person name="Kurtzman C.P."/>
            <person name="Blackwell M."/>
            <person name="Grigoriev I.V."/>
            <person name="Jeffries T.W."/>
        </authorList>
    </citation>
    <scope>NUCLEOTIDE SEQUENCE [LARGE SCALE GENOMIC DNA]</scope>
    <source>
        <strain evidence="11 12">DSM 6958</strain>
    </source>
</reference>
<evidence type="ECO:0008006" key="13">
    <source>
        <dbReference type="Google" id="ProtNLM"/>
    </source>
</evidence>
<evidence type="ECO:0000256" key="3">
    <source>
        <dbReference type="ARBA" id="ARBA00005316"/>
    </source>
</evidence>
<dbReference type="GO" id="GO:0006506">
    <property type="term" value="P:GPI anchor biosynthetic process"/>
    <property type="evidence" value="ECO:0007669"/>
    <property type="project" value="UniProtKB-UniPathway"/>
</dbReference>
<dbReference type="EMBL" id="KV454409">
    <property type="protein sequence ID" value="ODQ65856.1"/>
    <property type="molecule type" value="Genomic_DNA"/>
</dbReference>
<evidence type="ECO:0000256" key="7">
    <source>
        <dbReference type="ARBA" id="ARBA00022989"/>
    </source>
</evidence>
<dbReference type="Pfam" id="PF10510">
    <property type="entry name" value="PIG-S"/>
    <property type="match status" value="1"/>
</dbReference>
<keyword evidence="9" id="KW-0325">Glycoprotein</keyword>
<gene>
    <name evidence="11" type="ORF">NADFUDRAFT_51134</name>
</gene>
<evidence type="ECO:0000256" key="2">
    <source>
        <dbReference type="ARBA" id="ARBA00004687"/>
    </source>
</evidence>
<dbReference type="GO" id="GO:0016255">
    <property type="term" value="P:attachment of GPI anchor to protein"/>
    <property type="evidence" value="ECO:0007669"/>
    <property type="project" value="InterPro"/>
</dbReference>
<evidence type="ECO:0000256" key="6">
    <source>
        <dbReference type="ARBA" id="ARBA00022824"/>
    </source>
</evidence>
<dbReference type="InterPro" id="IPR019540">
    <property type="entry name" value="PtdIno-glycan_biosynth_class_S"/>
</dbReference>
<comment type="pathway">
    <text evidence="2">Glycolipid biosynthesis; glycosylphosphatidylinositol-anchor biosynthesis.</text>
</comment>
<evidence type="ECO:0000256" key="5">
    <source>
        <dbReference type="ARBA" id="ARBA00022692"/>
    </source>
</evidence>
<keyword evidence="5 10" id="KW-0812">Transmembrane</keyword>
<dbReference type="AlphaFoldDB" id="A0A1E3PK97"/>
<organism evidence="11 12">
    <name type="scientific">Nadsonia fulvescens var. elongata DSM 6958</name>
    <dbReference type="NCBI Taxonomy" id="857566"/>
    <lineage>
        <taxon>Eukaryota</taxon>
        <taxon>Fungi</taxon>
        <taxon>Dikarya</taxon>
        <taxon>Ascomycota</taxon>
        <taxon>Saccharomycotina</taxon>
        <taxon>Dipodascomycetes</taxon>
        <taxon>Dipodascales</taxon>
        <taxon>Dipodascales incertae sedis</taxon>
        <taxon>Nadsonia</taxon>
    </lineage>
</organism>
<proteinExistence type="inferred from homology"/>